<comment type="caution">
    <text evidence="2">The sequence shown here is derived from an EMBL/GenBank/DDBJ whole genome shotgun (WGS) entry which is preliminary data.</text>
</comment>
<accession>A0ABX0T4Z5</accession>
<proteinExistence type="predicted"/>
<evidence type="ECO:0000256" key="1">
    <source>
        <dbReference type="SAM" id="MobiDB-lite"/>
    </source>
</evidence>
<name>A0ABX0T4Z5_9PSEU</name>
<feature type="region of interest" description="Disordered" evidence="1">
    <location>
        <begin position="20"/>
        <end position="55"/>
    </location>
</feature>
<sequence length="70" mass="7651">MDRAAPAVAAPVDRVAPVAPVGRAVDREGHHPRSRRRRSLPRFAAASGTPGSGRFRWRTSWCSKSAWRSG</sequence>
<dbReference type="Proteomes" id="UP000754495">
    <property type="component" value="Unassembled WGS sequence"/>
</dbReference>
<keyword evidence="3" id="KW-1185">Reference proteome</keyword>
<evidence type="ECO:0000313" key="2">
    <source>
        <dbReference type="EMBL" id="NIH82655.1"/>
    </source>
</evidence>
<gene>
    <name evidence="2" type="ORF">FHX46_005185</name>
</gene>
<organism evidence="2 3">
    <name type="scientific">Amycolatopsis viridis</name>
    <dbReference type="NCBI Taxonomy" id="185678"/>
    <lineage>
        <taxon>Bacteria</taxon>
        <taxon>Bacillati</taxon>
        <taxon>Actinomycetota</taxon>
        <taxon>Actinomycetes</taxon>
        <taxon>Pseudonocardiales</taxon>
        <taxon>Pseudonocardiaceae</taxon>
        <taxon>Amycolatopsis</taxon>
    </lineage>
</organism>
<reference evidence="2 3" key="1">
    <citation type="submission" date="2020-03" db="EMBL/GenBank/DDBJ databases">
        <title>Sequencing the genomes of 1000 actinobacteria strains.</title>
        <authorList>
            <person name="Klenk H.-P."/>
        </authorList>
    </citation>
    <scope>NUCLEOTIDE SEQUENCE [LARGE SCALE GENOMIC DNA]</scope>
    <source>
        <strain evidence="2 3">DSM 45668</strain>
    </source>
</reference>
<protein>
    <submittedName>
        <fullName evidence="2">Uncharacterized protein</fullName>
    </submittedName>
</protein>
<dbReference type="EMBL" id="JAANOU010000001">
    <property type="protein sequence ID" value="NIH82655.1"/>
    <property type="molecule type" value="Genomic_DNA"/>
</dbReference>
<evidence type="ECO:0000313" key="3">
    <source>
        <dbReference type="Proteomes" id="UP000754495"/>
    </source>
</evidence>